<evidence type="ECO:0008006" key="3">
    <source>
        <dbReference type="Google" id="ProtNLM"/>
    </source>
</evidence>
<feature type="non-terminal residue" evidence="2">
    <location>
        <position position="1"/>
    </location>
</feature>
<evidence type="ECO:0000313" key="2">
    <source>
        <dbReference type="EMBL" id="JAS19797.1"/>
    </source>
</evidence>
<feature type="coiled-coil region" evidence="1">
    <location>
        <begin position="372"/>
        <end position="402"/>
    </location>
</feature>
<dbReference type="InterPro" id="IPR028750">
    <property type="entry name" value="CEP350/CC187"/>
</dbReference>
<name>A0A1B6D275_9HEMI</name>
<dbReference type="GO" id="GO:0034453">
    <property type="term" value="P:microtubule anchoring"/>
    <property type="evidence" value="ECO:0007669"/>
    <property type="project" value="InterPro"/>
</dbReference>
<organism evidence="2">
    <name type="scientific">Clastoptera arizonana</name>
    <name type="common">Arizona spittle bug</name>
    <dbReference type="NCBI Taxonomy" id="38151"/>
    <lineage>
        <taxon>Eukaryota</taxon>
        <taxon>Metazoa</taxon>
        <taxon>Ecdysozoa</taxon>
        <taxon>Arthropoda</taxon>
        <taxon>Hexapoda</taxon>
        <taxon>Insecta</taxon>
        <taxon>Pterygota</taxon>
        <taxon>Neoptera</taxon>
        <taxon>Paraneoptera</taxon>
        <taxon>Hemiptera</taxon>
        <taxon>Auchenorrhyncha</taxon>
        <taxon>Cercopoidea</taxon>
        <taxon>Clastopteridae</taxon>
        <taxon>Clastoptera</taxon>
    </lineage>
</organism>
<dbReference type="GO" id="GO:0005813">
    <property type="term" value="C:centrosome"/>
    <property type="evidence" value="ECO:0007669"/>
    <property type="project" value="InterPro"/>
</dbReference>
<dbReference type="PANTHER" id="PTHR13958:SF3">
    <property type="entry name" value="CAP-GLY DOMAIN-CONTAINING PROTEIN-RELATED"/>
    <property type="match status" value="1"/>
</dbReference>
<dbReference type="PANTHER" id="PTHR13958">
    <property type="entry name" value="CENTROSOME-ASSOCIATED PROTEIN 350"/>
    <property type="match status" value="1"/>
</dbReference>
<reference evidence="2" key="1">
    <citation type="submission" date="2015-12" db="EMBL/GenBank/DDBJ databases">
        <title>De novo transcriptome assembly of four potential Pierce s Disease insect vectors from Arizona vineyards.</title>
        <authorList>
            <person name="Tassone E.E."/>
        </authorList>
    </citation>
    <scope>NUCLEOTIDE SEQUENCE</scope>
</reference>
<keyword evidence="1" id="KW-0175">Coiled coil</keyword>
<proteinExistence type="predicted"/>
<evidence type="ECO:0000256" key="1">
    <source>
        <dbReference type="SAM" id="Coils"/>
    </source>
</evidence>
<dbReference type="EMBL" id="GEDC01017501">
    <property type="protein sequence ID" value="JAS19797.1"/>
    <property type="molecule type" value="Transcribed_RNA"/>
</dbReference>
<dbReference type="AlphaFoldDB" id="A0A1B6D275"/>
<accession>A0A1B6D275</accession>
<dbReference type="GO" id="GO:0008017">
    <property type="term" value="F:microtubule binding"/>
    <property type="evidence" value="ECO:0007669"/>
    <property type="project" value="InterPro"/>
</dbReference>
<sequence length="620" mass="71359">FIEHEKSLSSKNVENKNFIEHEKSLSSENVEISLSLSPSVDLCTTDKENKLSSHSISCKDKIHQNANNKSVTQYPVIEKSNSLISELLEEISEEKDIESTHEDNIDNLNFKVTEIMEQNENQEDLDLATDHSSLNIRQKEILENTKNDLPCVCLEQSIMDLGNDLPNERHFEDFKLENENSGSSFYVEQVTIQPEKIETLTDVIKNKQVDEITDSILNKLLSESLVTSSKVKKIHDDDIEDNQDSLVENLTKKVFHSYVEDATDSMLKIYEEKRKLKIDLGVRHRVQEIMNDSLGSPRNIRNTQDFMITTYDILSPDGSQSPTTSESGRNLLDATFFSSVAFTNKVDANAVVAESGSGTDNEGFWFDDSIGLGGSRREAEELRRQQLQIEQEIQQLEQAQEQIPSYYYVREIPNKPPPPYTPPGQASQSKPVVCKNENIPTQQRKIETVITQAVQILWNAKIQNEDLAVLQPTEDFLTKDKSVCGYRKFLFDLARQLFSEITEVDEKEEILPWNKTVCKRKRTIPLNNFEAIHHAVIKRVNIFFEFEPRAIKENLIMRWSRKKRDHVVELLVQEIQEEEREWTDYSKDEVIVKNQITLNLWDHLLSDTATALSHALQKKN</sequence>
<gene>
    <name evidence="2" type="ORF">g.12390</name>
</gene>
<protein>
    <recommendedName>
        <fullName evidence="3">DUF4378 domain-containing protein</fullName>
    </recommendedName>
</protein>